<name>A0AAI9DG63_PROST</name>
<reference evidence="2" key="1">
    <citation type="submission" date="2024-02" db="EMBL/GenBank/DDBJ databases">
        <authorList>
            <consortium name="Clinical and Environmental Microbiology Branch: Whole genome sequencing antimicrobial resistance pathogens in the healthcare setting"/>
        </authorList>
    </citation>
    <scope>NUCLEOTIDE SEQUENCE</scope>
    <source>
        <strain evidence="2">2021GO-0154</strain>
    </source>
</reference>
<protein>
    <submittedName>
        <fullName evidence="2">Uncharacterized protein</fullName>
    </submittedName>
</protein>
<gene>
    <name evidence="2" type="ORF">RG298_004325</name>
</gene>
<dbReference type="EMBL" id="ABMABF030000025">
    <property type="protein sequence ID" value="EMJ5136525.1"/>
    <property type="molecule type" value="Genomic_DNA"/>
</dbReference>
<dbReference type="RefSeq" id="WP_140181251.1">
    <property type="nucleotide sequence ID" value="NZ_VAUD01000015.1"/>
</dbReference>
<feature type="transmembrane region" description="Helical" evidence="1">
    <location>
        <begin position="6"/>
        <end position="25"/>
    </location>
</feature>
<organism evidence="2">
    <name type="scientific">Providencia stuartii</name>
    <dbReference type="NCBI Taxonomy" id="588"/>
    <lineage>
        <taxon>Bacteria</taxon>
        <taxon>Pseudomonadati</taxon>
        <taxon>Pseudomonadota</taxon>
        <taxon>Gammaproteobacteria</taxon>
        <taxon>Enterobacterales</taxon>
        <taxon>Morganellaceae</taxon>
        <taxon>Providencia</taxon>
    </lineage>
</organism>
<keyword evidence="1" id="KW-0812">Transmembrane</keyword>
<keyword evidence="1" id="KW-0472">Membrane</keyword>
<dbReference type="AlphaFoldDB" id="A0AAI9DG63"/>
<proteinExistence type="predicted"/>
<sequence>MKKEMVYVLGSVGVLIVIFMIVMFFKVTDSKIYSAVQDAVSESLLDPRSAQFSKLKIVDRSNEGKSSNMKVCGYVNSKNSFGGYTGNKGFYAFVYINGANISVGKKPTIESDWLTKGMFEQTCNY</sequence>
<keyword evidence="1" id="KW-1133">Transmembrane helix</keyword>
<evidence type="ECO:0000256" key="1">
    <source>
        <dbReference type="SAM" id="Phobius"/>
    </source>
</evidence>
<evidence type="ECO:0000313" key="2">
    <source>
        <dbReference type="EMBL" id="EMJ5136525.1"/>
    </source>
</evidence>
<comment type="caution">
    <text evidence="2">The sequence shown here is derived from an EMBL/GenBank/DDBJ whole genome shotgun (WGS) entry which is preliminary data.</text>
</comment>
<accession>A0AAI9DG63</accession>